<dbReference type="PANTHER" id="PTHR30290">
    <property type="entry name" value="PERIPLASMIC BINDING COMPONENT OF ABC TRANSPORTER"/>
    <property type="match status" value="1"/>
</dbReference>
<dbReference type="GO" id="GO:0043190">
    <property type="term" value="C:ATP-binding cassette (ABC) transporter complex"/>
    <property type="evidence" value="ECO:0007669"/>
    <property type="project" value="InterPro"/>
</dbReference>
<keyword evidence="2" id="KW-0813">Transport</keyword>
<dbReference type="InterPro" id="IPR000914">
    <property type="entry name" value="SBP_5_dom"/>
</dbReference>
<evidence type="ECO:0000256" key="4">
    <source>
        <dbReference type="SAM" id="Phobius"/>
    </source>
</evidence>
<protein>
    <recommendedName>
        <fullName evidence="5">Solute-binding protein family 5 domain-containing protein</fullName>
    </recommendedName>
</protein>
<dbReference type="GO" id="GO:0042597">
    <property type="term" value="C:periplasmic space"/>
    <property type="evidence" value="ECO:0007669"/>
    <property type="project" value="UniProtKB-ARBA"/>
</dbReference>
<organism evidence="6">
    <name type="scientific">Fervidicoccus fontis</name>
    <dbReference type="NCBI Taxonomy" id="683846"/>
    <lineage>
        <taxon>Archaea</taxon>
        <taxon>Thermoproteota</taxon>
        <taxon>Thermoprotei</taxon>
        <taxon>Fervidicoccales</taxon>
        <taxon>Fervidicoccaceae</taxon>
        <taxon>Fervidicoccus</taxon>
    </lineage>
</organism>
<comment type="caution">
    <text evidence="6">The sequence shown here is derived from an EMBL/GenBank/DDBJ whole genome shotgun (WGS) entry which is preliminary data.</text>
</comment>
<evidence type="ECO:0000259" key="5">
    <source>
        <dbReference type="Pfam" id="PF00496"/>
    </source>
</evidence>
<keyword evidence="4" id="KW-1133">Transmembrane helix</keyword>
<evidence type="ECO:0000256" key="1">
    <source>
        <dbReference type="ARBA" id="ARBA00005695"/>
    </source>
</evidence>
<dbReference type="AlphaFoldDB" id="A0A7J3ZJZ6"/>
<dbReference type="PANTHER" id="PTHR30290:SF9">
    <property type="entry name" value="OLIGOPEPTIDE-BINDING PROTEIN APPA"/>
    <property type="match status" value="1"/>
</dbReference>
<name>A0A7J3ZJZ6_9CREN</name>
<keyword evidence="4" id="KW-0472">Membrane</keyword>
<gene>
    <name evidence="6" type="ORF">ENM78_01885</name>
</gene>
<proteinExistence type="inferred from homology"/>
<dbReference type="Gene3D" id="3.10.105.10">
    <property type="entry name" value="Dipeptide-binding Protein, Domain 3"/>
    <property type="match status" value="1"/>
</dbReference>
<comment type="similarity">
    <text evidence="1">Belongs to the bacterial solute-binding protein 5 family.</text>
</comment>
<dbReference type="InterPro" id="IPR039424">
    <property type="entry name" value="SBP_5"/>
</dbReference>
<dbReference type="PIRSF" id="PIRSF002741">
    <property type="entry name" value="MppA"/>
    <property type="match status" value="1"/>
</dbReference>
<dbReference type="GO" id="GO:1904680">
    <property type="term" value="F:peptide transmembrane transporter activity"/>
    <property type="evidence" value="ECO:0007669"/>
    <property type="project" value="TreeGrafter"/>
</dbReference>
<reference evidence="6" key="1">
    <citation type="journal article" date="2020" name="mSystems">
        <title>Genome- and Community-Level Interaction Insights into Carbon Utilization and Element Cycling Functions of Hydrothermarchaeota in Hydrothermal Sediment.</title>
        <authorList>
            <person name="Zhou Z."/>
            <person name="Liu Y."/>
            <person name="Xu W."/>
            <person name="Pan J."/>
            <person name="Luo Z.H."/>
            <person name="Li M."/>
        </authorList>
    </citation>
    <scope>NUCLEOTIDE SEQUENCE [LARGE SCALE GENOMIC DNA]</scope>
    <source>
        <strain evidence="6">SpSt-1116</strain>
    </source>
</reference>
<dbReference type="GO" id="GO:0015833">
    <property type="term" value="P:peptide transport"/>
    <property type="evidence" value="ECO:0007669"/>
    <property type="project" value="TreeGrafter"/>
</dbReference>
<dbReference type="EMBL" id="DRZC01000027">
    <property type="protein sequence ID" value="HHQ80202.1"/>
    <property type="molecule type" value="Genomic_DNA"/>
</dbReference>
<evidence type="ECO:0000313" key="6">
    <source>
        <dbReference type="EMBL" id="HHQ80202.1"/>
    </source>
</evidence>
<dbReference type="Gene3D" id="3.40.190.10">
    <property type="entry name" value="Periplasmic binding protein-like II"/>
    <property type="match status" value="1"/>
</dbReference>
<keyword evidence="3" id="KW-0732">Signal</keyword>
<dbReference type="InterPro" id="IPR030678">
    <property type="entry name" value="Peptide/Ni-bd"/>
</dbReference>
<feature type="transmembrane region" description="Helical" evidence="4">
    <location>
        <begin position="545"/>
        <end position="565"/>
    </location>
</feature>
<keyword evidence="4" id="KW-0812">Transmembrane</keyword>
<evidence type="ECO:0000256" key="3">
    <source>
        <dbReference type="ARBA" id="ARBA00022729"/>
    </source>
</evidence>
<dbReference type="Pfam" id="PF00496">
    <property type="entry name" value="SBP_bac_5"/>
    <property type="match status" value="1"/>
</dbReference>
<sequence length="568" mass="64032">MKMGVKSVISTLLLALIVLPVLSPLAVAEAPQKGGTLVVALVAEPRVIDPTTGAWNAGFVAAQIFNSLLELDENLNIVPSLAESWEIDEKEGAFIFKLREGVKWHDGHPFTAEDVKFSFENIISKYDVFGALYFKDTKVEIIDERTVKIKPGDFLPGVQLYLMATLDTAILPKHILEGQDFLKSEFRTKPIGTGPFKFVEWLKGSHITLVRNENYWKEGKPYLDKIVIRFISDPATLIAELEAGNVNYVFRGVPYEAYDRLKGNPNLDVILSERPPYKVVLEFNTKHPILSDVRVRKAIAYAIDKEEIARKATNGLALPTHSFWAPEDVPPSPNIVRYEYNPEMAEKLLDEAGYPRGRDGKRFTLELLTRVGEPEEAIVAELIRDYLSRVGIEVNIKAVDFATMLDLQSNYKYDFTLVKRWVAPIWGYQLFHSEWIRPGQPFTNIMQYSNPEVDQLFDLWFKEIDPEKQKRYLQRIDEILTDELPEIPLYTVVFLNVKSANVKGPDIPVGKYVFWDPLENTYIETAAPTAPTVTPAEEVKGPSTALIAGIVVAAVALAAVAALLLRKR</sequence>
<evidence type="ECO:0000256" key="2">
    <source>
        <dbReference type="ARBA" id="ARBA00022448"/>
    </source>
</evidence>
<dbReference type="SUPFAM" id="SSF53850">
    <property type="entry name" value="Periplasmic binding protein-like II"/>
    <property type="match status" value="1"/>
</dbReference>
<accession>A0A7J3ZJZ6</accession>
<feature type="domain" description="Solute-binding protein family 5" evidence="5">
    <location>
        <begin position="76"/>
        <end position="424"/>
    </location>
</feature>